<dbReference type="EMBL" id="PSQE01000003">
    <property type="protein sequence ID" value="RHN65595.1"/>
    <property type="molecule type" value="Genomic_DNA"/>
</dbReference>
<proteinExistence type="predicted"/>
<evidence type="ECO:0000313" key="3">
    <source>
        <dbReference type="EMBL" id="RHN65595.1"/>
    </source>
</evidence>
<evidence type="ECO:0008006" key="4">
    <source>
        <dbReference type="Google" id="ProtNLM"/>
    </source>
</evidence>
<keyword evidence="1" id="KW-0472">Membrane</keyword>
<sequence length="74" mass="8569">MPLFSLSLSTVPSLVCCWTLLMSSMTVWQLGTCVVLCLLHIFVSMNLKRRKNNHTFSIIGLFCILYFYNLFVFL</sequence>
<dbReference type="Gramene" id="rna13450">
    <property type="protein sequence ID" value="RHN65595.1"/>
    <property type="gene ID" value="gene13450"/>
</dbReference>
<feature type="chain" id="PRO_5017231485" description="Transmembrane protein" evidence="2">
    <location>
        <begin position="18"/>
        <end position="74"/>
    </location>
</feature>
<dbReference type="Proteomes" id="UP000265566">
    <property type="component" value="Chromosome 3"/>
</dbReference>
<name>A0A396INY0_MEDTR</name>
<feature type="transmembrane region" description="Helical" evidence="1">
    <location>
        <begin position="55"/>
        <end position="73"/>
    </location>
</feature>
<dbReference type="AlphaFoldDB" id="A0A396INY0"/>
<reference evidence="3" key="1">
    <citation type="journal article" date="2018" name="Nat. Plants">
        <title>Whole-genome landscape of Medicago truncatula symbiotic genes.</title>
        <authorList>
            <person name="Pecrix Y."/>
            <person name="Gamas P."/>
            <person name="Carrere S."/>
        </authorList>
    </citation>
    <scope>NUCLEOTIDE SEQUENCE</scope>
    <source>
        <tissue evidence="3">Leaves</tissue>
    </source>
</reference>
<gene>
    <name evidence="3" type="ORF">MtrunA17_Chr3g0081581</name>
</gene>
<organism evidence="3">
    <name type="scientific">Medicago truncatula</name>
    <name type="common">Barrel medic</name>
    <name type="synonym">Medicago tribuloides</name>
    <dbReference type="NCBI Taxonomy" id="3880"/>
    <lineage>
        <taxon>Eukaryota</taxon>
        <taxon>Viridiplantae</taxon>
        <taxon>Streptophyta</taxon>
        <taxon>Embryophyta</taxon>
        <taxon>Tracheophyta</taxon>
        <taxon>Spermatophyta</taxon>
        <taxon>Magnoliopsida</taxon>
        <taxon>eudicotyledons</taxon>
        <taxon>Gunneridae</taxon>
        <taxon>Pentapetalae</taxon>
        <taxon>rosids</taxon>
        <taxon>fabids</taxon>
        <taxon>Fabales</taxon>
        <taxon>Fabaceae</taxon>
        <taxon>Papilionoideae</taxon>
        <taxon>50 kb inversion clade</taxon>
        <taxon>NPAAA clade</taxon>
        <taxon>Hologalegina</taxon>
        <taxon>IRL clade</taxon>
        <taxon>Trifolieae</taxon>
        <taxon>Medicago</taxon>
    </lineage>
</organism>
<feature type="signal peptide" evidence="2">
    <location>
        <begin position="1"/>
        <end position="17"/>
    </location>
</feature>
<protein>
    <recommendedName>
        <fullName evidence="4">Transmembrane protein</fullName>
    </recommendedName>
</protein>
<accession>A0A396INY0</accession>
<keyword evidence="1" id="KW-1133">Transmembrane helix</keyword>
<comment type="caution">
    <text evidence="3">The sequence shown here is derived from an EMBL/GenBank/DDBJ whole genome shotgun (WGS) entry which is preliminary data.</text>
</comment>
<feature type="transmembrane region" description="Helical" evidence="1">
    <location>
        <begin position="27"/>
        <end position="43"/>
    </location>
</feature>
<evidence type="ECO:0000256" key="2">
    <source>
        <dbReference type="SAM" id="SignalP"/>
    </source>
</evidence>
<keyword evidence="1" id="KW-0812">Transmembrane</keyword>
<keyword evidence="2" id="KW-0732">Signal</keyword>
<evidence type="ECO:0000256" key="1">
    <source>
        <dbReference type="SAM" id="Phobius"/>
    </source>
</evidence>